<dbReference type="Proteomes" id="UP000823388">
    <property type="component" value="Chromosome 9N"/>
</dbReference>
<comment type="caution">
    <text evidence="2">The sequence shown here is derived from an EMBL/GenBank/DDBJ whole genome shotgun (WGS) entry which is preliminary data.</text>
</comment>
<dbReference type="PANTHER" id="PTHR39113:SF1">
    <property type="entry name" value="MEMBRANE LIPOPROTEIN"/>
    <property type="match status" value="1"/>
</dbReference>
<evidence type="ECO:0000313" key="3">
    <source>
        <dbReference type="Proteomes" id="UP000823388"/>
    </source>
</evidence>
<dbReference type="EMBL" id="CM029054">
    <property type="protein sequence ID" value="KAG2543062.1"/>
    <property type="molecule type" value="Genomic_DNA"/>
</dbReference>
<feature type="transmembrane region" description="Helical" evidence="1">
    <location>
        <begin position="50"/>
        <end position="72"/>
    </location>
</feature>
<organism evidence="2 3">
    <name type="scientific">Panicum virgatum</name>
    <name type="common">Blackwell switchgrass</name>
    <dbReference type="NCBI Taxonomy" id="38727"/>
    <lineage>
        <taxon>Eukaryota</taxon>
        <taxon>Viridiplantae</taxon>
        <taxon>Streptophyta</taxon>
        <taxon>Embryophyta</taxon>
        <taxon>Tracheophyta</taxon>
        <taxon>Spermatophyta</taxon>
        <taxon>Magnoliopsida</taxon>
        <taxon>Liliopsida</taxon>
        <taxon>Poales</taxon>
        <taxon>Poaceae</taxon>
        <taxon>PACMAD clade</taxon>
        <taxon>Panicoideae</taxon>
        <taxon>Panicodae</taxon>
        <taxon>Paniceae</taxon>
        <taxon>Panicinae</taxon>
        <taxon>Panicum</taxon>
        <taxon>Panicum sect. Hiantes</taxon>
    </lineage>
</organism>
<dbReference type="PANTHER" id="PTHR39113">
    <property type="entry name" value="MEMBRANE LIPOPROTEIN-RELATED"/>
    <property type="match status" value="1"/>
</dbReference>
<keyword evidence="3" id="KW-1185">Reference proteome</keyword>
<gene>
    <name evidence="2" type="ORF">PVAP13_9NG720100</name>
</gene>
<evidence type="ECO:0000256" key="1">
    <source>
        <dbReference type="SAM" id="Phobius"/>
    </source>
</evidence>
<evidence type="ECO:0000313" key="2">
    <source>
        <dbReference type="EMBL" id="KAG2543062.1"/>
    </source>
</evidence>
<keyword evidence="1" id="KW-0472">Membrane</keyword>
<feature type="transmembrane region" description="Helical" evidence="1">
    <location>
        <begin position="21"/>
        <end position="44"/>
    </location>
</feature>
<feature type="transmembrane region" description="Helical" evidence="1">
    <location>
        <begin position="79"/>
        <end position="102"/>
    </location>
</feature>
<accession>A0A8T0N416</accession>
<name>A0A8T0N416_PANVG</name>
<keyword evidence="1" id="KW-1133">Transmembrane helix</keyword>
<proteinExistence type="predicted"/>
<dbReference type="AlphaFoldDB" id="A0A8T0N416"/>
<protein>
    <submittedName>
        <fullName evidence="2">Uncharacterized protein</fullName>
    </submittedName>
</protein>
<sequence>MASPSATGSSSLRSSCSLPNLLVWILNLSLLALAAAALGPVFLLRPRPTAFGWALVSVHAATLLSALAALCAQLTHLCLAAHAALALAAMFGHALASAAFFLRRDRSLALLGSARDRREQLVLAFLEEMLLLGMFLAQAVALAAACVVRRRWAREHQAAEAEKAAVARKRGRKMARVQAESAAAAEAGVKAVDEKVMRSSSGKKVHWANNDGFEEC</sequence>
<reference evidence="2" key="1">
    <citation type="submission" date="2020-05" db="EMBL/GenBank/DDBJ databases">
        <title>WGS assembly of Panicum virgatum.</title>
        <authorList>
            <person name="Lovell J.T."/>
            <person name="Jenkins J."/>
            <person name="Shu S."/>
            <person name="Juenger T.E."/>
            <person name="Schmutz J."/>
        </authorList>
    </citation>
    <scope>NUCLEOTIDE SEQUENCE</scope>
    <source>
        <strain evidence="2">AP13</strain>
    </source>
</reference>
<keyword evidence="1" id="KW-0812">Transmembrane</keyword>
<feature type="transmembrane region" description="Helical" evidence="1">
    <location>
        <begin position="122"/>
        <end position="148"/>
    </location>
</feature>